<name>A0ABN9Y9R0_9DINO</name>
<evidence type="ECO:0000256" key="2">
    <source>
        <dbReference type="SAM" id="Phobius"/>
    </source>
</evidence>
<proteinExistence type="predicted"/>
<dbReference type="Proteomes" id="UP001189429">
    <property type="component" value="Unassembled WGS sequence"/>
</dbReference>
<keyword evidence="2" id="KW-0472">Membrane</keyword>
<comment type="caution">
    <text evidence="3">The sequence shown here is derived from an EMBL/GenBank/DDBJ whole genome shotgun (WGS) entry which is preliminary data.</text>
</comment>
<feature type="compositionally biased region" description="Low complexity" evidence="1">
    <location>
        <begin position="94"/>
        <end position="107"/>
    </location>
</feature>
<keyword evidence="4" id="KW-1185">Reference proteome</keyword>
<feature type="compositionally biased region" description="Basic and acidic residues" evidence="1">
    <location>
        <begin position="108"/>
        <end position="128"/>
    </location>
</feature>
<organism evidence="3 4">
    <name type="scientific">Prorocentrum cordatum</name>
    <dbReference type="NCBI Taxonomy" id="2364126"/>
    <lineage>
        <taxon>Eukaryota</taxon>
        <taxon>Sar</taxon>
        <taxon>Alveolata</taxon>
        <taxon>Dinophyceae</taxon>
        <taxon>Prorocentrales</taxon>
        <taxon>Prorocentraceae</taxon>
        <taxon>Prorocentrum</taxon>
    </lineage>
</organism>
<reference evidence="3" key="1">
    <citation type="submission" date="2023-10" db="EMBL/GenBank/DDBJ databases">
        <authorList>
            <person name="Chen Y."/>
            <person name="Shah S."/>
            <person name="Dougan E. K."/>
            <person name="Thang M."/>
            <person name="Chan C."/>
        </authorList>
    </citation>
    <scope>NUCLEOTIDE SEQUENCE [LARGE SCALE GENOMIC DNA]</scope>
</reference>
<keyword evidence="2" id="KW-0812">Transmembrane</keyword>
<gene>
    <name evidence="3" type="ORF">PCOR1329_LOCUS83856</name>
</gene>
<feature type="region of interest" description="Disordered" evidence="1">
    <location>
        <begin position="1"/>
        <end position="187"/>
    </location>
</feature>
<feature type="compositionally biased region" description="Basic and acidic residues" evidence="1">
    <location>
        <begin position="83"/>
        <end position="93"/>
    </location>
</feature>
<sequence>MSEEDGGDEEAPEASEAHLLQGDEAEAEAGRAAEAAAAASAAAPAGAAADDEARPLTEERAEPEAASAAVPNPLGELAAIRAQHHERFREREAATGAAAAAGAVAEEASARREAEERRLAQEREDAELAARLAQEEEQIQQQRLESDEEYSRQLAQQLNNSSGSSHASPAGAGGHSHSYPSNSGAEAAGAEMVPIPLDESDSELGGPYHQMDDEGYRAPMRTGYSDRLIDPAQDMLFQDRLIDPAQDMLFQGLSLPQLLLGAGGGAGREPLARVGDHEAGEARALGLGARCAPLVAAALPVVCIGALLVMLTVLMMQGN</sequence>
<feature type="compositionally biased region" description="Acidic residues" evidence="1">
    <location>
        <begin position="1"/>
        <end position="13"/>
    </location>
</feature>
<protein>
    <submittedName>
        <fullName evidence="3">Uncharacterized protein</fullName>
    </submittedName>
</protein>
<evidence type="ECO:0000313" key="4">
    <source>
        <dbReference type="Proteomes" id="UP001189429"/>
    </source>
</evidence>
<feature type="transmembrane region" description="Helical" evidence="2">
    <location>
        <begin position="294"/>
        <end position="316"/>
    </location>
</feature>
<keyword evidence="2" id="KW-1133">Transmembrane helix</keyword>
<feature type="compositionally biased region" description="Low complexity" evidence="1">
    <location>
        <begin position="161"/>
        <end position="178"/>
    </location>
</feature>
<feature type="compositionally biased region" description="Basic and acidic residues" evidence="1">
    <location>
        <begin position="51"/>
        <end position="63"/>
    </location>
</feature>
<accession>A0ABN9Y9R0</accession>
<evidence type="ECO:0000313" key="3">
    <source>
        <dbReference type="EMBL" id="CAK0909433.1"/>
    </source>
</evidence>
<feature type="compositionally biased region" description="Low complexity" evidence="1">
    <location>
        <begin position="30"/>
        <end position="48"/>
    </location>
</feature>
<evidence type="ECO:0000256" key="1">
    <source>
        <dbReference type="SAM" id="MobiDB-lite"/>
    </source>
</evidence>
<dbReference type="EMBL" id="CAUYUJ010022193">
    <property type="protein sequence ID" value="CAK0909433.1"/>
    <property type="molecule type" value="Genomic_DNA"/>
</dbReference>